<reference evidence="3" key="2">
    <citation type="journal article" date="2013" name="Nat. Commun.">
        <title>Genome of the Chinese tree shrew.</title>
        <authorList>
            <person name="Fan Y."/>
            <person name="Huang Z.Y."/>
            <person name="Cao C.C."/>
            <person name="Chen C.S."/>
            <person name="Chen Y.X."/>
            <person name="Fan D.D."/>
            <person name="He J."/>
            <person name="Hou H.L."/>
            <person name="Hu L."/>
            <person name="Hu X.T."/>
            <person name="Jiang X.T."/>
            <person name="Lai R."/>
            <person name="Lang Y.S."/>
            <person name="Liang B."/>
            <person name="Liao S.G."/>
            <person name="Mu D."/>
            <person name="Ma Y.Y."/>
            <person name="Niu Y.Y."/>
            <person name="Sun X.Q."/>
            <person name="Xia J.Q."/>
            <person name="Xiao J."/>
            <person name="Xiong Z.Q."/>
            <person name="Xu L."/>
            <person name="Yang L."/>
            <person name="Zhang Y."/>
            <person name="Zhao W."/>
            <person name="Zhao X.D."/>
            <person name="Zheng Y.T."/>
            <person name="Zhou J.M."/>
            <person name="Zhu Y.B."/>
            <person name="Zhang G.J."/>
            <person name="Wang J."/>
            <person name="Yao Y.G."/>
        </authorList>
    </citation>
    <scope>NUCLEOTIDE SEQUENCE [LARGE SCALE GENOMIC DNA]</scope>
</reference>
<evidence type="ECO:0000313" key="2">
    <source>
        <dbReference type="EMBL" id="ELW72822.1"/>
    </source>
</evidence>
<evidence type="ECO:0000313" key="3">
    <source>
        <dbReference type="Proteomes" id="UP000011518"/>
    </source>
</evidence>
<evidence type="ECO:0000256" key="1">
    <source>
        <dbReference type="SAM" id="MobiDB-lite"/>
    </source>
</evidence>
<feature type="region of interest" description="Disordered" evidence="1">
    <location>
        <begin position="16"/>
        <end position="45"/>
    </location>
</feature>
<dbReference type="Proteomes" id="UP000011518">
    <property type="component" value="Unassembled WGS sequence"/>
</dbReference>
<dbReference type="InParanoid" id="L9LG12"/>
<accession>L9LG12</accession>
<protein>
    <submittedName>
        <fullName evidence="2">Uncharacterized protein</fullName>
    </submittedName>
</protein>
<gene>
    <name evidence="2" type="ORF">TREES_T100009571</name>
</gene>
<name>L9LG12_TUPCH</name>
<proteinExistence type="predicted"/>
<dbReference type="AlphaFoldDB" id="L9LG12"/>
<keyword evidence="3" id="KW-1185">Reference proteome</keyword>
<reference evidence="3" key="1">
    <citation type="submission" date="2012-07" db="EMBL/GenBank/DDBJ databases">
        <title>Genome of the Chinese tree shrew, a rising model animal genetically related to primates.</title>
        <authorList>
            <person name="Zhang G."/>
            <person name="Fan Y."/>
            <person name="Yao Y."/>
            <person name="Huang Z."/>
        </authorList>
    </citation>
    <scope>NUCLEOTIDE SEQUENCE [LARGE SCALE GENOMIC DNA]</scope>
</reference>
<sequence length="124" mass="13744">MSANLLGIAPRRQHICTEEEFQPPLRGTPPRGAEPTAGSEKSATEVNAEVARRQHGGIGVKYHKPGPGVGYGGREGRQFCYCCIPILPQGNRWRKQNASEWAQWRDIENGQKRAPLAGQNRIRS</sequence>
<organism evidence="2 3">
    <name type="scientific">Tupaia chinensis</name>
    <name type="common">Chinese tree shrew</name>
    <name type="synonym">Tupaia belangeri chinensis</name>
    <dbReference type="NCBI Taxonomy" id="246437"/>
    <lineage>
        <taxon>Eukaryota</taxon>
        <taxon>Metazoa</taxon>
        <taxon>Chordata</taxon>
        <taxon>Craniata</taxon>
        <taxon>Vertebrata</taxon>
        <taxon>Euteleostomi</taxon>
        <taxon>Mammalia</taxon>
        <taxon>Eutheria</taxon>
        <taxon>Euarchontoglires</taxon>
        <taxon>Scandentia</taxon>
        <taxon>Tupaiidae</taxon>
        <taxon>Tupaia</taxon>
    </lineage>
</organism>
<dbReference type="EMBL" id="KB320389">
    <property type="protein sequence ID" value="ELW72822.1"/>
    <property type="molecule type" value="Genomic_DNA"/>
</dbReference>